<reference evidence="1" key="1">
    <citation type="submission" date="2023-01" db="EMBL/GenBank/DDBJ databases">
        <title>Genome assembly of the deep-sea coral Lophelia pertusa.</title>
        <authorList>
            <person name="Herrera S."/>
            <person name="Cordes E."/>
        </authorList>
    </citation>
    <scope>NUCLEOTIDE SEQUENCE</scope>
    <source>
        <strain evidence="1">USNM1676648</strain>
        <tissue evidence="1">Polyp</tissue>
    </source>
</reference>
<dbReference type="Proteomes" id="UP001163046">
    <property type="component" value="Unassembled WGS sequence"/>
</dbReference>
<proteinExistence type="predicted"/>
<dbReference type="EMBL" id="MU825895">
    <property type="protein sequence ID" value="KAJ7383709.1"/>
    <property type="molecule type" value="Genomic_DNA"/>
</dbReference>
<dbReference type="OrthoDB" id="3485858at2759"/>
<organism evidence="1 2">
    <name type="scientific">Desmophyllum pertusum</name>
    <dbReference type="NCBI Taxonomy" id="174260"/>
    <lineage>
        <taxon>Eukaryota</taxon>
        <taxon>Metazoa</taxon>
        <taxon>Cnidaria</taxon>
        <taxon>Anthozoa</taxon>
        <taxon>Hexacorallia</taxon>
        <taxon>Scleractinia</taxon>
        <taxon>Caryophylliina</taxon>
        <taxon>Caryophylliidae</taxon>
        <taxon>Desmophyllum</taxon>
    </lineage>
</organism>
<evidence type="ECO:0000313" key="1">
    <source>
        <dbReference type="EMBL" id="KAJ7383709.1"/>
    </source>
</evidence>
<accession>A0A9W9ZPQ3</accession>
<sequence length="157" mass="17893">MINGNRSEWDCTKLFYAILYSDCIHGLSAAVQSNVDDLRKFRNEEFAHMTQGLLTDAEFQNAISKVHVAFQELGLPTVQIQAIKNETSFPTKELRDVLNKVDDLKQELQVFEDQLNKDISPFCILPPKPSHEVAERDCEVANVTEQLKELKKPMKTA</sequence>
<dbReference type="AlphaFoldDB" id="A0A9W9ZPQ3"/>
<name>A0A9W9ZPQ3_9CNID</name>
<comment type="caution">
    <text evidence="1">The sequence shown here is derived from an EMBL/GenBank/DDBJ whole genome shotgun (WGS) entry which is preliminary data.</text>
</comment>
<protein>
    <submittedName>
        <fullName evidence="1">Uncharacterized protein</fullName>
    </submittedName>
</protein>
<keyword evidence="2" id="KW-1185">Reference proteome</keyword>
<gene>
    <name evidence="1" type="ORF">OS493_026239</name>
</gene>
<evidence type="ECO:0000313" key="2">
    <source>
        <dbReference type="Proteomes" id="UP001163046"/>
    </source>
</evidence>